<gene>
    <name evidence="3" type="ORF">CwatDRAFT_0171</name>
</gene>
<evidence type="ECO:0000313" key="4">
    <source>
        <dbReference type="Proteomes" id="UP000003922"/>
    </source>
</evidence>
<dbReference type="InterPro" id="IPR011989">
    <property type="entry name" value="ARM-like"/>
</dbReference>
<accession>Q4BUC9</accession>
<dbReference type="Proteomes" id="UP000003922">
    <property type="component" value="Unassembled WGS sequence"/>
</dbReference>
<dbReference type="KEGG" id="cwa:CwatDRAFT_0171"/>
<comment type="caution">
    <text evidence="3">The sequence shown here is derived from an EMBL/GenBank/DDBJ whole genome shotgun (WGS) entry which is preliminary data.</text>
</comment>
<dbReference type="GO" id="GO:0030089">
    <property type="term" value="C:phycobilisome"/>
    <property type="evidence" value="ECO:0007669"/>
    <property type="project" value="UniProtKB-KW"/>
</dbReference>
<reference evidence="3" key="1">
    <citation type="submission" date="2004-02" db="EMBL/GenBank/DDBJ databases">
        <authorList>
            <consortium name="DOE Joint Genome Institute"/>
        </authorList>
    </citation>
    <scope>NUCLEOTIDE SEQUENCE [LARGE SCALE GENOMIC DNA]</scope>
    <source>
        <strain evidence="3">WH 8501</strain>
    </source>
</reference>
<organism evidence="3 4">
    <name type="scientific">Crocosphaera watsonii WH 8501</name>
    <dbReference type="NCBI Taxonomy" id="165597"/>
    <lineage>
        <taxon>Bacteria</taxon>
        <taxon>Bacillati</taxon>
        <taxon>Cyanobacteriota</taxon>
        <taxon>Cyanophyceae</taxon>
        <taxon>Oscillatoriophycideae</taxon>
        <taxon>Chroococcales</taxon>
        <taxon>Aphanothecaceae</taxon>
        <taxon>Crocosphaera</taxon>
    </lineage>
</organism>
<dbReference type="EMBL" id="AADV02000292">
    <property type="protein sequence ID" value="EAM47510.1"/>
    <property type="molecule type" value="Genomic_DNA"/>
</dbReference>
<evidence type="ECO:0000256" key="1">
    <source>
        <dbReference type="ARBA" id="ARBA00022549"/>
    </source>
</evidence>
<reference evidence="3" key="3">
    <citation type="submission" date="2016-12" db="EMBL/GenBank/DDBJ databases">
        <title>Annotation of the draft genome assembly of Crocosphaera watsonii WH 8501.</title>
        <authorList>
            <consortium name="US DOE Joint Genome Institute (JGI-ORNL)"/>
            <person name="Larimer F."/>
            <person name="Land M."/>
        </authorList>
    </citation>
    <scope>NUCLEOTIDE SEQUENCE</scope>
    <source>
        <strain evidence="3">WH 8501</strain>
    </source>
</reference>
<name>Q4BUC9_CROWT</name>
<keyword evidence="1" id="KW-0042">Antenna complex</keyword>
<keyword evidence="2" id="KW-0605">Phycobilisome</keyword>
<sequence>MESLVDLMIHTDSQERSLILEALSQISTRTLKPMNHALTLSLQDKNPQVRKNAIRDLTRIHDLMSQIYQLLCHSIEPRFRTSKCSIKKYIVLKSPKIIPGQEYFSFH</sequence>
<proteinExistence type="predicted"/>
<reference evidence="3" key="2">
    <citation type="submission" date="2005-06" db="EMBL/GenBank/DDBJ databases">
        <title>Sequencing of the draft genome and assembly of Crocosphaera watsonii WH 8501.</title>
        <authorList>
            <consortium name="US DOE Joint Genome Institute (JGI-PGF)"/>
            <person name="Copeland A."/>
            <person name="Lucas S."/>
            <person name="Lapidus A."/>
            <person name="Barry K."/>
            <person name="Detter C."/>
            <person name="Glavina T."/>
            <person name="Hammon N."/>
            <person name="Israni S."/>
            <person name="Pitluck S."/>
            <person name="Richardson P."/>
        </authorList>
    </citation>
    <scope>NUCLEOTIDE SEQUENCE [LARGE SCALE GENOMIC DNA]</scope>
    <source>
        <strain evidence="3">WH 8501</strain>
    </source>
</reference>
<dbReference type="AlphaFoldDB" id="Q4BUC9"/>
<dbReference type="Gene3D" id="1.25.10.10">
    <property type="entry name" value="Leucine-rich Repeat Variant"/>
    <property type="match status" value="1"/>
</dbReference>
<protein>
    <submittedName>
        <fullName evidence="3">Uncharacterized protein</fullName>
    </submittedName>
</protein>
<dbReference type="InterPro" id="IPR016024">
    <property type="entry name" value="ARM-type_fold"/>
</dbReference>
<evidence type="ECO:0000313" key="3">
    <source>
        <dbReference type="EMBL" id="EAM47510.1"/>
    </source>
</evidence>
<dbReference type="SUPFAM" id="SSF48371">
    <property type="entry name" value="ARM repeat"/>
    <property type="match status" value="1"/>
</dbReference>
<keyword evidence="4" id="KW-1185">Reference proteome</keyword>
<evidence type="ECO:0000256" key="2">
    <source>
        <dbReference type="ARBA" id="ARBA00022738"/>
    </source>
</evidence>